<gene>
    <name evidence="2" type="ORF">ACFQDM_00330</name>
</gene>
<dbReference type="RefSeq" id="WP_377373957.1">
    <property type="nucleotide sequence ID" value="NZ_JBHSSW010000001.1"/>
</dbReference>
<protein>
    <submittedName>
        <fullName evidence="2">Uncharacterized protein</fullName>
    </submittedName>
</protein>
<keyword evidence="1" id="KW-1133">Transmembrane helix</keyword>
<evidence type="ECO:0000313" key="2">
    <source>
        <dbReference type="EMBL" id="MFC6196499.1"/>
    </source>
</evidence>
<feature type="transmembrane region" description="Helical" evidence="1">
    <location>
        <begin position="15"/>
        <end position="33"/>
    </location>
</feature>
<evidence type="ECO:0000256" key="1">
    <source>
        <dbReference type="SAM" id="Phobius"/>
    </source>
</evidence>
<organism evidence="2 3">
    <name type="scientific">Ponticaulis profundi</name>
    <dbReference type="NCBI Taxonomy" id="2665222"/>
    <lineage>
        <taxon>Bacteria</taxon>
        <taxon>Pseudomonadati</taxon>
        <taxon>Pseudomonadota</taxon>
        <taxon>Alphaproteobacteria</taxon>
        <taxon>Hyphomonadales</taxon>
        <taxon>Hyphomonadaceae</taxon>
        <taxon>Ponticaulis</taxon>
    </lineage>
</organism>
<accession>A0ABW1S4N8</accession>
<comment type="caution">
    <text evidence="2">The sequence shown here is derived from an EMBL/GenBank/DDBJ whole genome shotgun (WGS) entry which is preliminary data.</text>
</comment>
<dbReference type="Proteomes" id="UP001596303">
    <property type="component" value="Unassembled WGS sequence"/>
</dbReference>
<evidence type="ECO:0000313" key="3">
    <source>
        <dbReference type="Proteomes" id="UP001596303"/>
    </source>
</evidence>
<keyword evidence="3" id="KW-1185">Reference proteome</keyword>
<proteinExistence type="predicted"/>
<reference evidence="3" key="1">
    <citation type="journal article" date="2019" name="Int. J. Syst. Evol. Microbiol.">
        <title>The Global Catalogue of Microorganisms (GCM) 10K type strain sequencing project: providing services to taxonomists for standard genome sequencing and annotation.</title>
        <authorList>
            <consortium name="The Broad Institute Genomics Platform"/>
            <consortium name="The Broad Institute Genome Sequencing Center for Infectious Disease"/>
            <person name="Wu L."/>
            <person name="Ma J."/>
        </authorList>
    </citation>
    <scope>NUCLEOTIDE SEQUENCE [LARGE SCALE GENOMIC DNA]</scope>
    <source>
        <strain evidence="3">CGMCC-1.15741</strain>
    </source>
</reference>
<sequence length="240" mass="27049">MILRRLATSIRKQDWFAVAIETLIVVMGVYLGIQLGNWNAARAQRAEGERLVERLYEEMTISLENEADCLTYMQDNLHRARGIFEALRTRQPGEGGEDAFRKRFLEIGAWTDLCPIRATLDQLQGGQIALVDDARLKDQILQFADYLEGSDTSIANLGSVYMGALGEVFTNVDFAWDDGSRRLLTSFDEAADNQALMRELETATFTIAMMLRYHEAFNAELHKMHAVLAEYLGDGEEAGE</sequence>
<keyword evidence="1" id="KW-0472">Membrane</keyword>
<name>A0ABW1S4N8_9PROT</name>
<keyword evidence="1" id="KW-0812">Transmembrane</keyword>
<dbReference type="EMBL" id="JBHSSW010000001">
    <property type="protein sequence ID" value="MFC6196499.1"/>
    <property type="molecule type" value="Genomic_DNA"/>
</dbReference>